<dbReference type="InterPro" id="IPR057666">
    <property type="entry name" value="DrpA_SLOG"/>
</dbReference>
<organism evidence="5 6">
    <name type="scientific">Candidatus Caccousia avicola</name>
    <dbReference type="NCBI Taxonomy" id="2840721"/>
    <lineage>
        <taxon>Bacteria</taxon>
        <taxon>Bacillati</taxon>
        <taxon>Bacillota</taxon>
        <taxon>Clostridia</taxon>
        <taxon>Eubacteriales</taxon>
        <taxon>Oscillospiraceae</taxon>
        <taxon>Oscillospiraceae incertae sedis</taxon>
        <taxon>Candidatus Caccousia</taxon>
    </lineage>
</organism>
<evidence type="ECO:0000313" key="6">
    <source>
        <dbReference type="Proteomes" id="UP000824242"/>
    </source>
</evidence>
<feature type="domain" description="Smf/DprA SLOG" evidence="3">
    <location>
        <begin position="79"/>
        <end position="287"/>
    </location>
</feature>
<dbReference type="InterPro" id="IPR041614">
    <property type="entry name" value="DprA_WH"/>
</dbReference>
<dbReference type="GO" id="GO:0009294">
    <property type="term" value="P:DNA-mediated transformation"/>
    <property type="evidence" value="ECO:0007669"/>
    <property type="project" value="InterPro"/>
</dbReference>
<dbReference type="EMBL" id="DVGZ01000029">
    <property type="protein sequence ID" value="HIR46591.1"/>
    <property type="molecule type" value="Genomic_DNA"/>
</dbReference>
<evidence type="ECO:0000256" key="2">
    <source>
        <dbReference type="SAM" id="MobiDB-lite"/>
    </source>
</evidence>
<evidence type="ECO:0000256" key="1">
    <source>
        <dbReference type="ARBA" id="ARBA00006525"/>
    </source>
</evidence>
<protein>
    <submittedName>
        <fullName evidence="5">DNA-protecting protein DprA</fullName>
    </submittedName>
</protein>
<dbReference type="Pfam" id="PF02481">
    <property type="entry name" value="DNA_processg_A"/>
    <property type="match status" value="1"/>
</dbReference>
<comment type="caution">
    <text evidence="5">The sequence shown here is derived from an EMBL/GenBank/DDBJ whole genome shotgun (WGS) entry which is preliminary data.</text>
</comment>
<evidence type="ECO:0000259" key="4">
    <source>
        <dbReference type="Pfam" id="PF17782"/>
    </source>
</evidence>
<dbReference type="AlphaFoldDB" id="A0A9D1DDG1"/>
<feature type="region of interest" description="Disordered" evidence="2">
    <location>
        <begin position="295"/>
        <end position="316"/>
    </location>
</feature>
<dbReference type="PANTHER" id="PTHR43022">
    <property type="entry name" value="PROTEIN SMF"/>
    <property type="match status" value="1"/>
</dbReference>
<comment type="similarity">
    <text evidence="1">Belongs to the DprA/Smf family.</text>
</comment>
<reference evidence="5" key="2">
    <citation type="journal article" date="2021" name="PeerJ">
        <title>Extensive microbial diversity within the chicken gut microbiome revealed by metagenomics and culture.</title>
        <authorList>
            <person name="Gilroy R."/>
            <person name="Ravi A."/>
            <person name="Getino M."/>
            <person name="Pursley I."/>
            <person name="Horton D.L."/>
            <person name="Alikhan N.F."/>
            <person name="Baker D."/>
            <person name="Gharbi K."/>
            <person name="Hall N."/>
            <person name="Watson M."/>
            <person name="Adriaenssens E.M."/>
            <person name="Foster-Nyarko E."/>
            <person name="Jarju S."/>
            <person name="Secka A."/>
            <person name="Antonio M."/>
            <person name="Oren A."/>
            <person name="Chaudhuri R.R."/>
            <person name="La Ragione R."/>
            <person name="Hildebrand F."/>
            <person name="Pallen M.J."/>
        </authorList>
    </citation>
    <scope>NUCLEOTIDE SEQUENCE</scope>
    <source>
        <strain evidence="5">ChiSxjej1B13-7958</strain>
    </source>
</reference>
<dbReference type="Proteomes" id="UP000824242">
    <property type="component" value="Unassembled WGS sequence"/>
</dbReference>
<dbReference type="NCBIfam" id="TIGR00732">
    <property type="entry name" value="dprA"/>
    <property type="match status" value="1"/>
</dbReference>
<proteinExistence type="inferred from homology"/>
<dbReference type="InterPro" id="IPR003488">
    <property type="entry name" value="DprA"/>
</dbReference>
<gene>
    <name evidence="5" type="primary">dprA</name>
    <name evidence="5" type="ORF">IAB89_02870</name>
</gene>
<reference evidence="5" key="1">
    <citation type="submission" date="2020-10" db="EMBL/GenBank/DDBJ databases">
        <authorList>
            <person name="Gilroy R."/>
        </authorList>
    </citation>
    <scope>NUCLEOTIDE SEQUENCE</scope>
    <source>
        <strain evidence="5">ChiSxjej1B13-7958</strain>
    </source>
</reference>
<dbReference type="Gene3D" id="1.10.10.10">
    <property type="entry name" value="Winged helix-like DNA-binding domain superfamily/Winged helix DNA-binding domain"/>
    <property type="match status" value="1"/>
</dbReference>
<evidence type="ECO:0000313" key="5">
    <source>
        <dbReference type="EMBL" id="HIR46591.1"/>
    </source>
</evidence>
<feature type="domain" description="DprA winged helix" evidence="4">
    <location>
        <begin position="318"/>
        <end position="372"/>
    </location>
</feature>
<dbReference type="Gene3D" id="3.40.50.450">
    <property type="match status" value="1"/>
</dbReference>
<evidence type="ECO:0000259" key="3">
    <source>
        <dbReference type="Pfam" id="PF02481"/>
    </source>
</evidence>
<dbReference type="InterPro" id="IPR036388">
    <property type="entry name" value="WH-like_DNA-bd_sf"/>
</dbReference>
<dbReference type="SUPFAM" id="SSF102405">
    <property type="entry name" value="MCP/YpsA-like"/>
    <property type="match status" value="1"/>
</dbReference>
<dbReference type="PANTHER" id="PTHR43022:SF1">
    <property type="entry name" value="PROTEIN SMF"/>
    <property type="match status" value="1"/>
</dbReference>
<sequence>MEDNLLYWLWLQHALGPGSTKPRKLLAHYGSARACYESGRESWEQAGIFTPVERKRMADGTLEQAAAQLRLAQSLGQSVICPDHPEFPVLLREIPSPPCVLYYKGTLPPADALCIAMVGTRQATPDGLAAADRLSYSLAKAGVVVVSGGALGIDSACHRGALRAGGKTLCILGCGIDYNYLMKNAPLRETISQNGALISEYPPNTPSSAHSFPIRNRLISGLCAGTVVVEAAKKSGALITVSAAIEQGRDVFAVPGAMVNEAARGANELIREGAKPVMSAQDILEEYPGRYWEETEKESSRSIPAVPEEETAPEPLELPGALSANAAKLYQALGTSPRHITEIALDAGLSVHHALAAVTELELCGRARSFSGRRYSR</sequence>
<name>A0A9D1DDG1_9FIRM</name>
<dbReference type="Pfam" id="PF17782">
    <property type="entry name" value="WHD_DprA"/>
    <property type="match status" value="1"/>
</dbReference>
<accession>A0A9D1DDG1</accession>